<dbReference type="PANTHER" id="PTHR40045:SF1">
    <property type="entry name" value="YQCI_YCGG FAMILY PROTEIN"/>
    <property type="match status" value="1"/>
</dbReference>
<name>A0A1C5JFG9_9ACTN</name>
<dbReference type="InterPro" id="IPR014988">
    <property type="entry name" value="Uncharacterised_YqcI/YcgG"/>
</dbReference>
<reference evidence="2" key="1">
    <citation type="submission" date="2016-06" db="EMBL/GenBank/DDBJ databases">
        <authorList>
            <person name="Varghese N."/>
        </authorList>
    </citation>
    <scope>NUCLEOTIDE SEQUENCE [LARGE SCALE GENOMIC DNA]</scope>
    <source>
        <strain evidence="2">DSM 43171</strain>
    </source>
</reference>
<accession>A0A1C5JFG9</accession>
<evidence type="ECO:0000313" key="2">
    <source>
        <dbReference type="Proteomes" id="UP000199408"/>
    </source>
</evidence>
<evidence type="ECO:0000313" key="1">
    <source>
        <dbReference type="EMBL" id="SCG69317.1"/>
    </source>
</evidence>
<dbReference type="STRING" id="47864.GA0070560_13027"/>
<dbReference type="EMBL" id="FMDN01000030">
    <property type="protein sequence ID" value="SCG69317.1"/>
    <property type="molecule type" value="Genomic_DNA"/>
</dbReference>
<gene>
    <name evidence="1" type="ORF">GA0070560_13027</name>
</gene>
<keyword evidence="2" id="KW-1185">Reference proteome</keyword>
<dbReference type="PANTHER" id="PTHR40045">
    <property type="entry name" value="YCGG FAMILY PROTEIN"/>
    <property type="match status" value="1"/>
</dbReference>
<protein>
    <recommendedName>
        <fullName evidence="3">YqcI/YcgG family protein</fullName>
    </recommendedName>
</protein>
<proteinExistence type="predicted"/>
<dbReference type="AlphaFoldDB" id="A0A1C5JFG9"/>
<dbReference type="RefSeq" id="WP_091302431.1">
    <property type="nucleotide sequence ID" value="NZ_FMDN01000030.1"/>
</dbReference>
<dbReference type="Pfam" id="PF08892">
    <property type="entry name" value="YqcI_YcgG"/>
    <property type="match status" value="1"/>
</dbReference>
<organism evidence="1 2">
    <name type="scientific">Micromonospora halophytica</name>
    <dbReference type="NCBI Taxonomy" id="47864"/>
    <lineage>
        <taxon>Bacteria</taxon>
        <taxon>Bacillati</taxon>
        <taxon>Actinomycetota</taxon>
        <taxon>Actinomycetes</taxon>
        <taxon>Micromonosporales</taxon>
        <taxon>Micromonosporaceae</taxon>
        <taxon>Micromonospora</taxon>
    </lineage>
</organism>
<sequence>MTNTPLASPSGDGWTCAPSTPREIHWERDAAEKFSRLMGDEERPFPCVYSVDAFRTESLRYAFIPQGEDAVAHLAMALREYVREAPSLGRRTSLVTFFAPASGRTTLEDYRSLFWETLQALHDLDDEPWPSEVPTDTDSEWWEFCFAGMKLFIAANAPAYNFRDSRHFEYFSIAFQPRFVFDDITEDTPAGKNGRNLIRERLHLYDKIPPTPVLGDFGTPGIREWHQYFLEDHNDMPQSDAKCPFSNRVEHST</sequence>
<evidence type="ECO:0008006" key="3">
    <source>
        <dbReference type="Google" id="ProtNLM"/>
    </source>
</evidence>
<dbReference type="OrthoDB" id="283514at2"/>
<dbReference type="Proteomes" id="UP000199408">
    <property type="component" value="Unassembled WGS sequence"/>
</dbReference>